<dbReference type="EMBL" id="QEWP01000027">
    <property type="protein sequence ID" value="PWD97715.1"/>
    <property type="molecule type" value="Genomic_DNA"/>
</dbReference>
<evidence type="ECO:0000313" key="4">
    <source>
        <dbReference type="Proteomes" id="UP000244956"/>
    </source>
</evidence>
<dbReference type="Proteomes" id="UP000244956">
    <property type="component" value="Unassembled WGS sequence"/>
</dbReference>
<dbReference type="OrthoDB" id="5422202at2"/>
<feature type="coiled-coil region" evidence="1">
    <location>
        <begin position="355"/>
        <end position="382"/>
    </location>
</feature>
<reference evidence="3 4" key="1">
    <citation type="submission" date="2018-05" db="EMBL/GenBank/DDBJ databases">
        <title>Marinilabilia rubrum sp. nov., isolated from saltern sediment.</title>
        <authorList>
            <person name="Zhang R."/>
        </authorList>
    </citation>
    <scope>NUCLEOTIDE SEQUENCE [LARGE SCALE GENOMIC DNA]</scope>
    <source>
        <strain evidence="3 4">WTE16</strain>
    </source>
</reference>
<feature type="coiled-coil region" evidence="1">
    <location>
        <begin position="181"/>
        <end position="217"/>
    </location>
</feature>
<feature type="coiled-coil region" evidence="1">
    <location>
        <begin position="592"/>
        <end position="684"/>
    </location>
</feature>
<dbReference type="AlphaFoldDB" id="A0A2U2B3S3"/>
<feature type="compositionally biased region" description="Basic and acidic residues" evidence="2">
    <location>
        <begin position="106"/>
        <end position="116"/>
    </location>
</feature>
<proteinExistence type="predicted"/>
<accession>A0A2U2B3S3</accession>
<keyword evidence="4" id="KW-1185">Reference proteome</keyword>
<comment type="caution">
    <text evidence="3">The sequence shown here is derived from an EMBL/GenBank/DDBJ whole genome shotgun (WGS) entry which is preliminary data.</text>
</comment>
<evidence type="ECO:0000256" key="2">
    <source>
        <dbReference type="SAM" id="MobiDB-lite"/>
    </source>
</evidence>
<feature type="region of interest" description="Disordered" evidence="2">
    <location>
        <begin position="1"/>
        <end position="116"/>
    </location>
</feature>
<organism evidence="3 4">
    <name type="scientific">Marinilabilia rubra</name>
    <dbReference type="NCBI Taxonomy" id="2162893"/>
    <lineage>
        <taxon>Bacteria</taxon>
        <taxon>Pseudomonadati</taxon>
        <taxon>Bacteroidota</taxon>
        <taxon>Bacteroidia</taxon>
        <taxon>Marinilabiliales</taxon>
        <taxon>Marinilabiliaceae</taxon>
        <taxon>Marinilabilia</taxon>
    </lineage>
</organism>
<feature type="compositionally biased region" description="Polar residues" evidence="2">
    <location>
        <begin position="1"/>
        <end position="18"/>
    </location>
</feature>
<protein>
    <submittedName>
        <fullName evidence="3">DUF349 domain-containing protein</fullName>
    </submittedName>
</protein>
<sequence>MEANDLNKSSQEQMNLDSGKTPEKMKQENTTPDRKPDNQEEKTVKTGMEENNNQEVKPDKEEGDASPKEAETAEASEKESQKPEEGDPASEKTYKEEKSSSSSQPADHEKHPEEVDYSLLERKELLDRYRNLLNEFPASAIKGHVETIRKEFERKSASELARLKEQFVASGEPAEAFKLPHDDLSDAMQEAIHDYRKKREEERTRQEEQKKKNLAAKYEVIEGIKDLINRQESLNHTFDEFRTLQQKWRDIGPVPQGEVHDMWENYHLHVENFYSYIKINKELRDLDLKKNYETKLALCEKAEQLLLEPSIVKAFKILQKYHDQWRETGPVPRDKKEELWERFHETTVKINQKHQEHFEHLKEQLQKNLEAKQELCEKVEAILEQDPKTPKEWEKNSKAIIEIQQLWKTIGFAPKKDNQEIYLRFRTACDKFFDAKRDFFKHYKEEQQNNLQLKNELVQQAEALKDSADWKNTTEELIRIQKKWKEIGPVPRKHSDAIWKKFRGACDQFFNRKSEFFSKKDEAQEENLKKKEALIDELKQYEPGDNNEESFAKLQEFQRRWSDIGFVPIKDKDRVNQEFRNLINARFDHLNMDEANKSLQKFRNKLENWMNEGQYNERIIQERNKIIGKLKQLENDITLWENNIGFFAKSKSSEALVRDFKNKIENGKRNIKMLNEKLDLIEEMDK</sequence>
<evidence type="ECO:0000256" key="1">
    <source>
        <dbReference type="SAM" id="Coils"/>
    </source>
</evidence>
<evidence type="ECO:0000313" key="3">
    <source>
        <dbReference type="EMBL" id="PWD97715.1"/>
    </source>
</evidence>
<feature type="compositionally biased region" description="Basic and acidic residues" evidence="2">
    <location>
        <begin position="56"/>
        <end position="99"/>
    </location>
</feature>
<dbReference type="RefSeq" id="WP_109266132.1">
    <property type="nucleotide sequence ID" value="NZ_QEWP01000027.1"/>
</dbReference>
<feature type="compositionally biased region" description="Basic and acidic residues" evidence="2">
    <location>
        <begin position="20"/>
        <end position="48"/>
    </location>
</feature>
<gene>
    <name evidence="3" type="ORF">DDZ16_19370</name>
</gene>
<dbReference type="Pfam" id="PF03993">
    <property type="entry name" value="DUF349"/>
    <property type="match status" value="5"/>
</dbReference>
<name>A0A2U2B3S3_9BACT</name>
<dbReference type="InterPro" id="IPR007139">
    <property type="entry name" value="DUF349"/>
</dbReference>
<keyword evidence="1" id="KW-0175">Coiled coil</keyword>